<evidence type="ECO:0000256" key="3">
    <source>
        <dbReference type="ARBA" id="ARBA00007931"/>
    </source>
</evidence>
<evidence type="ECO:0000256" key="2">
    <source>
        <dbReference type="ARBA" id="ARBA00004141"/>
    </source>
</evidence>
<evidence type="ECO:0000259" key="8">
    <source>
        <dbReference type="Pfam" id="PF02163"/>
    </source>
</evidence>
<gene>
    <name evidence="9" type="ORF">H9649_11590</name>
</gene>
<accession>A0ABR8UB47</accession>
<evidence type="ECO:0000313" key="9">
    <source>
        <dbReference type="EMBL" id="MBD7985231.1"/>
    </source>
</evidence>
<dbReference type="InterPro" id="IPR008915">
    <property type="entry name" value="Peptidase_M50"/>
</dbReference>
<feature type="transmembrane region" description="Helical" evidence="7">
    <location>
        <begin position="144"/>
        <end position="161"/>
    </location>
</feature>
<evidence type="ECO:0000313" key="10">
    <source>
        <dbReference type="Proteomes" id="UP000626786"/>
    </source>
</evidence>
<keyword evidence="5 7" id="KW-1133">Transmembrane helix</keyword>
<reference evidence="9 10" key="1">
    <citation type="submission" date="2020-08" db="EMBL/GenBank/DDBJ databases">
        <title>A Genomic Blueprint of the Chicken Gut Microbiome.</title>
        <authorList>
            <person name="Gilroy R."/>
            <person name="Ravi A."/>
            <person name="Getino M."/>
            <person name="Pursley I."/>
            <person name="Horton D.L."/>
            <person name="Alikhan N.-F."/>
            <person name="Baker D."/>
            <person name="Gharbi K."/>
            <person name="Hall N."/>
            <person name="Watson M."/>
            <person name="Adriaenssens E.M."/>
            <person name="Foster-Nyarko E."/>
            <person name="Jarju S."/>
            <person name="Secka A."/>
            <person name="Antonio M."/>
            <person name="Oren A."/>
            <person name="Chaudhuri R."/>
            <person name="La Ragione R.M."/>
            <person name="Hildebrand F."/>
            <person name="Pallen M.J."/>
        </authorList>
    </citation>
    <scope>NUCLEOTIDE SEQUENCE [LARGE SCALE GENOMIC DNA]</scope>
    <source>
        <strain evidence="9 10">Sa2YVA2</strain>
    </source>
</reference>
<proteinExistence type="inferred from homology"/>
<dbReference type="CDD" id="cd05709">
    <property type="entry name" value="S2P-M50"/>
    <property type="match status" value="1"/>
</dbReference>
<evidence type="ECO:0000256" key="1">
    <source>
        <dbReference type="ARBA" id="ARBA00001947"/>
    </source>
</evidence>
<comment type="caution">
    <text evidence="9">The sequence shown here is derived from an EMBL/GenBank/DDBJ whole genome shotgun (WGS) entry which is preliminary data.</text>
</comment>
<dbReference type="Proteomes" id="UP000626786">
    <property type="component" value="Unassembled WGS sequence"/>
</dbReference>
<dbReference type="Pfam" id="PF02163">
    <property type="entry name" value="Peptidase_M50"/>
    <property type="match status" value="1"/>
</dbReference>
<evidence type="ECO:0000256" key="6">
    <source>
        <dbReference type="ARBA" id="ARBA00023136"/>
    </source>
</evidence>
<comment type="similarity">
    <text evidence="3">Belongs to the peptidase M50B family.</text>
</comment>
<comment type="subcellular location">
    <subcellularLocation>
        <location evidence="2">Membrane</location>
        <topology evidence="2">Multi-pass membrane protein</topology>
    </subcellularLocation>
</comment>
<name>A0ABR8UB47_9BACL</name>
<dbReference type="EMBL" id="JACSQN010000010">
    <property type="protein sequence ID" value="MBD7985231.1"/>
    <property type="molecule type" value="Genomic_DNA"/>
</dbReference>
<organism evidence="9 10">
    <name type="scientific">Sporosarcina quadrami</name>
    <dbReference type="NCBI Taxonomy" id="2762234"/>
    <lineage>
        <taxon>Bacteria</taxon>
        <taxon>Bacillati</taxon>
        <taxon>Bacillota</taxon>
        <taxon>Bacilli</taxon>
        <taxon>Bacillales</taxon>
        <taxon>Caryophanaceae</taxon>
        <taxon>Sporosarcina</taxon>
    </lineage>
</organism>
<evidence type="ECO:0000256" key="5">
    <source>
        <dbReference type="ARBA" id="ARBA00022989"/>
    </source>
</evidence>
<sequence>MKNLLSFILGGSIGFSAVLYFVFFPEPWSIRSALIIVASIIASLLLCILLHECGHFLIGLTQGMQLLNLSVGPFVIERHEGKFHFHNVSSALGYLGRAMMVFPDRLDEKRMRRKLIRYIYGGPMTNIVLGALSLVLAFTVVHNPFFLIFGLLNFLLGFMNLKPAMAGSVMTDGLVIQKLKSEKPADYAVLLTGYVMLTEGLKTEDVKKWSLALIENLEELVSSEDPMSKVYLQTISYRYLPNKHKDLLTLAAPIAFNKHIEKPDYYTDIADITYATTLYFGNEISDYPEIEMHLQRISKLDGIIDLKRKALLSYVKGDTTKTIQFLQEAKNALGVWHPLYLRGEMEKRLIDTMIEAVENPIS</sequence>
<feature type="transmembrane region" description="Helical" evidence="7">
    <location>
        <begin position="118"/>
        <end position="138"/>
    </location>
</feature>
<feature type="domain" description="Peptidase M50" evidence="8">
    <location>
        <begin position="40"/>
        <end position="229"/>
    </location>
</feature>
<evidence type="ECO:0000256" key="7">
    <source>
        <dbReference type="SAM" id="Phobius"/>
    </source>
</evidence>
<keyword evidence="10" id="KW-1185">Reference proteome</keyword>
<feature type="transmembrane region" description="Helical" evidence="7">
    <location>
        <begin position="7"/>
        <end position="24"/>
    </location>
</feature>
<comment type="cofactor">
    <cofactor evidence="1">
        <name>Zn(2+)</name>
        <dbReference type="ChEBI" id="CHEBI:29105"/>
    </cofactor>
</comment>
<feature type="transmembrane region" description="Helical" evidence="7">
    <location>
        <begin position="30"/>
        <end position="50"/>
    </location>
</feature>
<keyword evidence="6 7" id="KW-0472">Membrane</keyword>
<keyword evidence="4 7" id="KW-0812">Transmembrane</keyword>
<dbReference type="RefSeq" id="WP_191695059.1">
    <property type="nucleotide sequence ID" value="NZ_JACSQN010000010.1"/>
</dbReference>
<evidence type="ECO:0000256" key="4">
    <source>
        <dbReference type="ARBA" id="ARBA00022692"/>
    </source>
</evidence>
<protein>
    <submittedName>
        <fullName evidence="9">M50 family metallopeptidase</fullName>
    </submittedName>
</protein>